<dbReference type="Pfam" id="PF00717">
    <property type="entry name" value="Peptidase_S24"/>
    <property type="match status" value="1"/>
</dbReference>
<protein>
    <recommendedName>
        <fullName evidence="1">Peptidase S24/S26A/S26B/S26C domain-containing protein</fullName>
    </recommendedName>
</protein>
<feature type="domain" description="Peptidase S24/S26A/S26B/S26C" evidence="1">
    <location>
        <begin position="8"/>
        <end position="101"/>
    </location>
</feature>
<organism evidence="2">
    <name type="scientific">hydrothermal vent metagenome</name>
    <dbReference type="NCBI Taxonomy" id="652676"/>
    <lineage>
        <taxon>unclassified sequences</taxon>
        <taxon>metagenomes</taxon>
        <taxon>ecological metagenomes</taxon>
    </lineage>
</organism>
<accession>A0A3B1A628</accession>
<sequence length="115" mass="12845">MNKAISEEDKIEIENGCGNEEPFALRVIGDEMMPEFPDGCILIIDPAGHCTDGSYVIAQHDGGHIFRQLEIVENRYTLKALNESVEVIPLEDKSAVVGVVVQRAGKRRKDHKHYV</sequence>
<evidence type="ECO:0000259" key="1">
    <source>
        <dbReference type="Pfam" id="PF00717"/>
    </source>
</evidence>
<dbReference type="AlphaFoldDB" id="A0A3B1A628"/>
<dbReference type="InterPro" id="IPR015927">
    <property type="entry name" value="Peptidase_S24_S26A/B/C"/>
</dbReference>
<dbReference type="InterPro" id="IPR036286">
    <property type="entry name" value="LexA/Signal_pep-like_sf"/>
</dbReference>
<proteinExistence type="predicted"/>
<dbReference type="Gene3D" id="2.10.109.10">
    <property type="entry name" value="Umud Fragment, subunit A"/>
    <property type="match status" value="1"/>
</dbReference>
<gene>
    <name evidence="2" type="ORF">MNBD_GAMMA22-1805</name>
</gene>
<dbReference type="EMBL" id="UOFS01000024">
    <property type="protein sequence ID" value="VAW95563.1"/>
    <property type="molecule type" value="Genomic_DNA"/>
</dbReference>
<dbReference type="SUPFAM" id="SSF51306">
    <property type="entry name" value="LexA/Signal peptidase"/>
    <property type="match status" value="1"/>
</dbReference>
<reference evidence="2" key="1">
    <citation type="submission" date="2018-06" db="EMBL/GenBank/DDBJ databases">
        <authorList>
            <person name="Zhirakovskaya E."/>
        </authorList>
    </citation>
    <scope>NUCLEOTIDE SEQUENCE</scope>
</reference>
<dbReference type="InterPro" id="IPR039418">
    <property type="entry name" value="LexA-like"/>
</dbReference>
<name>A0A3B1A628_9ZZZZ</name>
<evidence type="ECO:0000313" key="2">
    <source>
        <dbReference type="EMBL" id="VAW95563.1"/>
    </source>
</evidence>
<dbReference type="CDD" id="cd06529">
    <property type="entry name" value="S24_LexA-like"/>
    <property type="match status" value="1"/>
</dbReference>